<accession>A0A1I4YL56</accession>
<dbReference type="AlphaFoldDB" id="A0A1I4YL56"/>
<dbReference type="OrthoDB" id="9997611at2"/>
<dbReference type="RefSeq" id="WP_093343142.1">
    <property type="nucleotide sequence ID" value="NZ_FOUY01000013.1"/>
</dbReference>
<name>A0A1I4YL56_PSUAM</name>
<proteinExistence type="predicted"/>
<sequence>MADDAVDHLAMAEEAARLHCLAVAHDAEGRRDEALTAAEEAAGLYRALARDFPVLFGADAERADALAAAIRDGRPVDPAMEPVPVRARGPVAGPSAPAVVARDTARAPDAPAVATPVADPPAAPVDTRPRRWRRGVLPAAAVAAVLFGTLGAVGRPLAGPPPAPVQVRMQPPPAPVAVDPWTATPRADVAPPGVALRSAPSTTGDPAGRLAPGEEVRIQCGEVGRMTASETGERSAAWLRTTAGSYLAAVNVEFRGPSPIRNCTAGQPAVPLPHHR</sequence>
<evidence type="ECO:0000313" key="1">
    <source>
        <dbReference type="EMBL" id="SFN38781.1"/>
    </source>
</evidence>
<protein>
    <submittedName>
        <fullName evidence="1">Uncharacterized protein</fullName>
    </submittedName>
</protein>
<dbReference type="Proteomes" id="UP000199614">
    <property type="component" value="Unassembled WGS sequence"/>
</dbReference>
<reference evidence="1 2" key="1">
    <citation type="submission" date="2016-10" db="EMBL/GenBank/DDBJ databases">
        <authorList>
            <person name="de Groot N.N."/>
        </authorList>
    </citation>
    <scope>NUCLEOTIDE SEQUENCE [LARGE SCALE GENOMIC DNA]</scope>
    <source>
        <strain evidence="1 2">CGMCC 4.1877</strain>
    </source>
</reference>
<gene>
    <name evidence="1" type="ORF">SAMN05216207_1013140</name>
</gene>
<organism evidence="1 2">
    <name type="scientific">Pseudonocardia ammonioxydans</name>
    <dbReference type="NCBI Taxonomy" id="260086"/>
    <lineage>
        <taxon>Bacteria</taxon>
        <taxon>Bacillati</taxon>
        <taxon>Actinomycetota</taxon>
        <taxon>Actinomycetes</taxon>
        <taxon>Pseudonocardiales</taxon>
        <taxon>Pseudonocardiaceae</taxon>
        <taxon>Pseudonocardia</taxon>
    </lineage>
</organism>
<evidence type="ECO:0000313" key="2">
    <source>
        <dbReference type="Proteomes" id="UP000199614"/>
    </source>
</evidence>
<dbReference type="EMBL" id="FOUY01000013">
    <property type="protein sequence ID" value="SFN38781.1"/>
    <property type="molecule type" value="Genomic_DNA"/>
</dbReference>
<keyword evidence="2" id="KW-1185">Reference proteome</keyword>